<dbReference type="GO" id="GO:0004222">
    <property type="term" value="F:metalloendopeptidase activity"/>
    <property type="evidence" value="ECO:0007669"/>
    <property type="project" value="InterPro"/>
</dbReference>
<comment type="cofactor">
    <cofactor evidence="1">
        <name>Zn(2+)</name>
        <dbReference type="ChEBI" id="CHEBI:29105"/>
    </cofactor>
</comment>
<dbReference type="PANTHER" id="PTHR11733:SF237">
    <property type="entry name" value="NEPRILYSIN-LIKE 4"/>
    <property type="match status" value="1"/>
</dbReference>
<evidence type="ECO:0008006" key="15">
    <source>
        <dbReference type="Google" id="ProtNLM"/>
    </source>
</evidence>
<keyword evidence="10" id="KW-0812">Transmembrane</keyword>
<evidence type="ECO:0000259" key="11">
    <source>
        <dbReference type="Pfam" id="PF01431"/>
    </source>
</evidence>
<evidence type="ECO:0000256" key="9">
    <source>
        <dbReference type="SAM" id="MobiDB-lite"/>
    </source>
</evidence>
<protein>
    <recommendedName>
        <fullName evidence="15">Endothelin-converting enzyme 1</fullName>
    </recommendedName>
</protein>
<evidence type="ECO:0000256" key="2">
    <source>
        <dbReference type="ARBA" id="ARBA00004401"/>
    </source>
</evidence>
<keyword evidence="14" id="KW-1185">Reference proteome</keyword>
<dbReference type="InterPro" id="IPR008753">
    <property type="entry name" value="Peptidase_M13_N"/>
</dbReference>
<feature type="transmembrane region" description="Helical" evidence="10">
    <location>
        <begin position="107"/>
        <end position="131"/>
    </location>
</feature>
<dbReference type="Pfam" id="PF05649">
    <property type="entry name" value="Peptidase_M13_N"/>
    <property type="match status" value="1"/>
</dbReference>
<keyword evidence="5" id="KW-0479">Metal-binding</keyword>
<keyword evidence="6" id="KW-0378">Hydrolase</keyword>
<keyword evidence="10" id="KW-0472">Membrane</keyword>
<accession>A0A8J2LLK0</accession>
<reference evidence="13" key="1">
    <citation type="submission" date="2021-06" db="EMBL/GenBank/DDBJ databases">
        <authorList>
            <person name="Hodson N. C."/>
            <person name="Mongue J. A."/>
            <person name="Jaron S. K."/>
        </authorList>
    </citation>
    <scope>NUCLEOTIDE SEQUENCE</scope>
</reference>
<keyword evidence="10" id="KW-1133">Transmembrane helix</keyword>
<evidence type="ECO:0000256" key="6">
    <source>
        <dbReference type="ARBA" id="ARBA00022801"/>
    </source>
</evidence>
<dbReference type="GO" id="GO:0005886">
    <property type="term" value="C:plasma membrane"/>
    <property type="evidence" value="ECO:0007669"/>
    <property type="project" value="UniProtKB-SubCell"/>
</dbReference>
<keyword evidence="8" id="KW-0482">Metalloprotease</keyword>
<keyword evidence="7" id="KW-0862">Zinc</keyword>
<sequence length="853" mass="97211">MGSKQNDYSNDPTGTTPNGYNSIYPPLQDSNGYNIGRRPDLNEQHKYPVPGQLIPQENSPVRIYTPALASPALAEVVVDDNEDTRSVNRLLKKDKRGWKDYNSHEKLLYYILGGVFLLTILFVIVSIIVGMKLNDPEEVIYPTKPATTTLLPPWLTTTSTLPTTTTTTTTTEHPATNTCLDTECVLAASQMMAKMSSEKVNPCEDFYKYACGGFLEDPIPDTQSLWDQFTITEELWAKDFQKILETEIDEEEPEPITQAKQLYASCMNLGNSDYTELKTEVDALLLPAGTELAEVLANLRKNLGANYLFKTYVDLDEIYTEGPRQIYIDQPEFGLSRPFLSDPAHNSYAAYKTLVEEVFNAIYTSGGTEAAEAVLKIETGLDKISTIPEERRNRTALYNPMTVQELYELSEMEPDKSAIKWDVFFENLLGEIDLEMDLEELTVIVRDVDYFTSVNSFLESVNPDELRIFLQWRTIQEIATASSLELQELFFKFQQATEGLYTAPRRWRICADQTSSLMGHAVGYAYLQENPIEETKSKVDYMIFIIKDAFVYLLNYREDLYTWMTPETKLQILEKLSTLTAQIAYPDFFENPKENDTIESYYEDLKFRNPENLMLNVLDILKWEGISSLQAIQASKDITRWTHDPLVVNAFYSPTNNAITIPAGVLRKPWFNVDMTVEYLNMATLGTIIGHEIIHGLDDLGRQYDPSGNLTEWWDEDSLSQFTELTQCFVDQYSQYEVPDLGMKLNGRNTVAENIADNGGFNLARMAYTLNYGAEKILPGFDANGFTDGQLYYLAYAQSFCGSYTKEEMERTVKVDTHVPDPFRVRGVLENNEEFKSVWSCETSRSQDTCQIW</sequence>
<gene>
    <name evidence="13" type="ORF">AFUS01_LOCUS34619</name>
</gene>
<name>A0A8J2LLK0_9HEXA</name>
<organism evidence="13 14">
    <name type="scientific">Allacma fusca</name>
    <dbReference type="NCBI Taxonomy" id="39272"/>
    <lineage>
        <taxon>Eukaryota</taxon>
        <taxon>Metazoa</taxon>
        <taxon>Ecdysozoa</taxon>
        <taxon>Arthropoda</taxon>
        <taxon>Hexapoda</taxon>
        <taxon>Collembola</taxon>
        <taxon>Symphypleona</taxon>
        <taxon>Sminthuridae</taxon>
        <taxon>Allacma</taxon>
    </lineage>
</organism>
<keyword evidence="4" id="KW-0645">Protease</keyword>
<evidence type="ECO:0000256" key="10">
    <source>
        <dbReference type="SAM" id="Phobius"/>
    </source>
</evidence>
<evidence type="ECO:0000256" key="8">
    <source>
        <dbReference type="ARBA" id="ARBA00023049"/>
    </source>
</evidence>
<dbReference type="OrthoDB" id="6475849at2759"/>
<evidence type="ECO:0000256" key="4">
    <source>
        <dbReference type="ARBA" id="ARBA00022670"/>
    </source>
</evidence>
<dbReference type="PROSITE" id="PS51885">
    <property type="entry name" value="NEPRILYSIN"/>
    <property type="match status" value="1"/>
</dbReference>
<feature type="compositionally biased region" description="Polar residues" evidence="9">
    <location>
        <begin position="1"/>
        <end position="21"/>
    </location>
</feature>
<dbReference type="GO" id="GO:0046872">
    <property type="term" value="F:metal ion binding"/>
    <property type="evidence" value="ECO:0007669"/>
    <property type="project" value="UniProtKB-KW"/>
</dbReference>
<evidence type="ECO:0000313" key="14">
    <source>
        <dbReference type="Proteomes" id="UP000708208"/>
    </source>
</evidence>
<dbReference type="AlphaFoldDB" id="A0A8J2LLK0"/>
<dbReference type="EMBL" id="CAJVCH010532942">
    <property type="protein sequence ID" value="CAG7824465.1"/>
    <property type="molecule type" value="Genomic_DNA"/>
</dbReference>
<dbReference type="InterPro" id="IPR000718">
    <property type="entry name" value="Peptidase_M13"/>
</dbReference>
<feature type="domain" description="Peptidase M13 C-terminal" evidence="11">
    <location>
        <begin position="649"/>
        <end position="843"/>
    </location>
</feature>
<dbReference type="InterPro" id="IPR018497">
    <property type="entry name" value="Peptidase_M13_C"/>
</dbReference>
<evidence type="ECO:0000259" key="12">
    <source>
        <dbReference type="Pfam" id="PF05649"/>
    </source>
</evidence>
<feature type="region of interest" description="Disordered" evidence="9">
    <location>
        <begin position="1"/>
        <end position="41"/>
    </location>
</feature>
<evidence type="ECO:0000256" key="3">
    <source>
        <dbReference type="ARBA" id="ARBA00007357"/>
    </source>
</evidence>
<dbReference type="Pfam" id="PF01431">
    <property type="entry name" value="Peptidase_M13"/>
    <property type="match status" value="1"/>
</dbReference>
<evidence type="ECO:0000256" key="5">
    <source>
        <dbReference type="ARBA" id="ARBA00022723"/>
    </source>
</evidence>
<dbReference type="PANTHER" id="PTHR11733">
    <property type="entry name" value="ZINC METALLOPROTEASE FAMILY M13 NEPRILYSIN-RELATED"/>
    <property type="match status" value="1"/>
</dbReference>
<evidence type="ECO:0000313" key="13">
    <source>
        <dbReference type="EMBL" id="CAG7824465.1"/>
    </source>
</evidence>
<dbReference type="GO" id="GO:0016485">
    <property type="term" value="P:protein processing"/>
    <property type="evidence" value="ECO:0007669"/>
    <property type="project" value="TreeGrafter"/>
</dbReference>
<comment type="similarity">
    <text evidence="3">Belongs to the peptidase M13 family.</text>
</comment>
<dbReference type="CDD" id="cd08662">
    <property type="entry name" value="M13"/>
    <property type="match status" value="1"/>
</dbReference>
<evidence type="ECO:0000256" key="7">
    <source>
        <dbReference type="ARBA" id="ARBA00022833"/>
    </source>
</evidence>
<evidence type="ECO:0000256" key="1">
    <source>
        <dbReference type="ARBA" id="ARBA00001947"/>
    </source>
</evidence>
<comment type="caution">
    <text evidence="13">The sequence shown here is derived from an EMBL/GenBank/DDBJ whole genome shotgun (WGS) entry which is preliminary data.</text>
</comment>
<dbReference type="Proteomes" id="UP000708208">
    <property type="component" value="Unassembled WGS sequence"/>
</dbReference>
<comment type="subcellular location">
    <subcellularLocation>
        <location evidence="2">Cell membrane</location>
        <topology evidence="2">Single-pass type II membrane protein</topology>
    </subcellularLocation>
</comment>
<feature type="domain" description="Peptidase M13 N-terminal" evidence="12">
    <location>
        <begin position="202"/>
        <end position="586"/>
    </location>
</feature>
<proteinExistence type="inferred from homology"/>